<protein>
    <recommendedName>
        <fullName evidence="4">Dynein light chain</fullName>
    </recommendedName>
</protein>
<dbReference type="SUPFAM" id="SSF54648">
    <property type="entry name" value="DLC"/>
    <property type="match status" value="2"/>
</dbReference>
<keyword evidence="1" id="KW-1133">Transmembrane helix</keyword>
<dbReference type="GO" id="GO:0007017">
    <property type="term" value="P:microtubule-based process"/>
    <property type="evidence" value="ECO:0007669"/>
    <property type="project" value="InterPro"/>
</dbReference>
<organism evidence="2 3">
    <name type="scientific">Lagenidium giganteum</name>
    <dbReference type="NCBI Taxonomy" id="4803"/>
    <lineage>
        <taxon>Eukaryota</taxon>
        <taxon>Sar</taxon>
        <taxon>Stramenopiles</taxon>
        <taxon>Oomycota</taxon>
        <taxon>Peronosporomycetes</taxon>
        <taxon>Pythiales</taxon>
        <taxon>Pythiaceae</taxon>
    </lineage>
</organism>
<dbReference type="EMBL" id="DAKRPA010000216">
    <property type="protein sequence ID" value="DAZ95151.1"/>
    <property type="molecule type" value="Genomic_DNA"/>
</dbReference>
<keyword evidence="1" id="KW-0472">Membrane</keyword>
<evidence type="ECO:0000313" key="3">
    <source>
        <dbReference type="Proteomes" id="UP001146120"/>
    </source>
</evidence>
<dbReference type="Pfam" id="PF01221">
    <property type="entry name" value="Dynein_light"/>
    <property type="match status" value="1"/>
</dbReference>
<dbReference type="PANTHER" id="PTHR11886">
    <property type="entry name" value="DYNEIN LIGHT CHAIN"/>
    <property type="match status" value="1"/>
</dbReference>
<feature type="transmembrane region" description="Helical" evidence="1">
    <location>
        <begin position="232"/>
        <end position="250"/>
    </location>
</feature>
<reference evidence="2" key="1">
    <citation type="submission" date="2022-11" db="EMBL/GenBank/DDBJ databases">
        <authorList>
            <person name="Morgan W.R."/>
            <person name="Tartar A."/>
        </authorList>
    </citation>
    <scope>NUCLEOTIDE SEQUENCE</scope>
    <source>
        <strain evidence="2">ARSEF 373</strain>
    </source>
</reference>
<dbReference type="CDD" id="cd21450">
    <property type="entry name" value="DLC-like_DYNLL1-like"/>
    <property type="match status" value="1"/>
</dbReference>
<feature type="transmembrane region" description="Helical" evidence="1">
    <location>
        <begin position="289"/>
        <end position="306"/>
    </location>
</feature>
<dbReference type="PANTHER" id="PTHR11886:SF35">
    <property type="entry name" value="DYNEIN LIGHT CHAIN"/>
    <property type="match status" value="1"/>
</dbReference>
<evidence type="ECO:0008006" key="4">
    <source>
        <dbReference type="Google" id="ProtNLM"/>
    </source>
</evidence>
<name>A0AAV2YNW1_9STRA</name>
<dbReference type="Gene3D" id="3.30.740.10">
    <property type="entry name" value="Protein Inhibitor Of Neuronal Nitric Oxide Synthase"/>
    <property type="match status" value="2"/>
</dbReference>
<dbReference type="SMART" id="SM01375">
    <property type="entry name" value="Dynein_light"/>
    <property type="match status" value="2"/>
</dbReference>
<dbReference type="InterPro" id="IPR001372">
    <property type="entry name" value="Dynein_light_chain_typ-1/2"/>
</dbReference>
<accession>A0AAV2YNW1</accession>
<keyword evidence="3" id="KW-1185">Reference proteome</keyword>
<evidence type="ECO:0000313" key="2">
    <source>
        <dbReference type="EMBL" id="DAZ95151.1"/>
    </source>
</evidence>
<proteinExistence type="predicted"/>
<sequence>MVVCGSDFVVSRSPVAAVALQTAAKKAVNAAARKSKKTRDFALEVQALMEQSTGVGWHVLVGGDFAVDVRYGLTLFVQRKGACVLLSSKASKMKVLMFRTTAALTPAPKEDHEALAKADGTKKHKLSVYDCDMDEDLQAEIVSKAQRLIEAFSHEKDADADIAQALKHSLAFSYGHTWQVIVSSSRDISCVGHHQQGTRADFVIDKFRVVVYRHAGVDLDTSMDLARMGNRVAMLGAALCAAMYFYFVVVTTDALTRCLPNDDSNDDASSCTAEEIAAAAAHSFWKSSAFVGIIGCTILASMLRVYRKTVSEKVKVA</sequence>
<gene>
    <name evidence="2" type="ORF">N0F65_009860</name>
</gene>
<dbReference type="InterPro" id="IPR037177">
    <property type="entry name" value="DLC_sf"/>
</dbReference>
<evidence type="ECO:0000256" key="1">
    <source>
        <dbReference type="SAM" id="Phobius"/>
    </source>
</evidence>
<dbReference type="AlphaFoldDB" id="A0AAV2YNW1"/>
<dbReference type="GO" id="GO:0005868">
    <property type="term" value="C:cytoplasmic dynein complex"/>
    <property type="evidence" value="ECO:0007669"/>
    <property type="project" value="TreeGrafter"/>
</dbReference>
<reference evidence="2" key="2">
    <citation type="journal article" date="2023" name="Microbiol Resour">
        <title>Decontamination and Annotation of the Draft Genome Sequence of the Oomycete Lagenidium giganteum ARSEF 373.</title>
        <authorList>
            <person name="Morgan W.R."/>
            <person name="Tartar A."/>
        </authorList>
    </citation>
    <scope>NUCLEOTIDE SEQUENCE</scope>
    <source>
        <strain evidence="2">ARSEF 373</strain>
    </source>
</reference>
<keyword evidence="1" id="KW-0812">Transmembrane</keyword>
<comment type="caution">
    <text evidence="2">The sequence shown here is derived from an EMBL/GenBank/DDBJ whole genome shotgun (WGS) entry which is preliminary data.</text>
</comment>
<dbReference type="GO" id="GO:0045505">
    <property type="term" value="F:dynein intermediate chain binding"/>
    <property type="evidence" value="ECO:0007669"/>
    <property type="project" value="TreeGrafter"/>
</dbReference>
<dbReference type="Proteomes" id="UP001146120">
    <property type="component" value="Unassembled WGS sequence"/>
</dbReference>